<reference evidence="2 3" key="1">
    <citation type="journal article" date="2010" name="Proc. Natl. Acad. Sci. U.S.A.">
        <title>Insights into evolution of multicellular fungi from the assembled chromosomes of the mushroom Coprinopsis cinerea (Coprinus cinereus).</title>
        <authorList>
            <person name="Stajich J.E."/>
            <person name="Wilke S.K."/>
            <person name="Ahren D."/>
            <person name="Au C.H."/>
            <person name="Birren B.W."/>
            <person name="Borodovsky M."/>
            <person name="Burns C."/>
            <person name="Canback B."/>
            <person name="Casselton L.A."/>
            <person name="Cheng C.K."/>
            <person name="Deng J."/>
            <person name="Dietrich F.S."/>
            <person name="Fargo D.C."/>
            <person name="Farman M.L."/>
            <person name="Gathman A.C."/>
            <person name="Goldberg J."/>
            <person name="Guigo R."/>
            <person name="Hoegger P.J."/>
            <person name="Hooker J.B."/>
            <person name="Huggins A."/>
            <person name="James T.Y."/>
            <person name="Kamada T."/>
            <person name="Kilaru S."/>
            <person name="Kodira C."/>
            <person name="Kues U."/>
            <person name="Kupfer D."/>
            <person name="Kwan H.S."/>
            <person name="Lomsadze A."/>
            <person name="Li W."/>
            <person name="Lilly W.W."/>
            <person name="Ma L.J."/>
            <person name="Mackey A.J."/>
            <person name="Manning G."/>
            <person name="Martin F."/>
            <person name="Muraguchi H."/>
            <person name="Natvig D.O."/>
            <person name="Palmerini H."/>
            <person name="Ramesh M.A."/>
            <person name="Rehmeyer C.J."/>
            <person name="Roe B.A."/>
            <person name="Shenoy N."/>
            <person name="Stanke M."/>
            <person name="Ter-Hovhannisyan V."/>
            <person name="Tunlid A."/>
            <person name="Velagapudi R."/>
            <person name="Vision T.J."/>
            <person name="Zeng Q."/>
            <person name="Zolan M.E."/>
            <person name="Pukkila P.J."/>
        </authorList>
    </citation>
    <scope>NUCLEOTIDE SEQUENCE [LARGE SCALE GENOMIC DNA]</scope>
    <source>
        <strain evidence="3">Okayama-7 / 130 / ATCC MYA-4618 / FGSC 9003</strain>
    </source>
</reference>
<organism evidence="2 3">
    <name type="scientific">Coprinopsis cinerea (strain Okayama-7 / 130 / ATCC MYA-4618 / FGSC 9003)</name>
    <name type="common">Inky cap fungus</name>
    <name type="synonym">Hormographiella aspergillata</name>
    <dbReference type="NCBI Taxonomy" id="240176"/>
    <lineage>
        <taxon>Eukaryota</taxon>
        <taxon>Fungi</taxon>
        <taxon>Dikarya</taxon>
        <taxon>Basidiomycota</taxon>
        <taxon>Agaricomycotina</taxon>
        <taxon>Agaricomycetes</taxon>
        <taxon>Agaricomycetidae</taxon>
        <taxon>Agaricales</taxon>
        <taxon>Agaricineae</taxon>
        <taxon>Psathyrellaceae</taxon>
        <taxon>Coprinopsis</taxon>
    </lineage>
</organism>
<feature type="transmembrane region" description="Helical" evidence="1">
    <location>
        <begin position="42"/>
        <end position="63"/>
    </location>
</feature>
<evidence type="ECO:0008006" key="4">
    <source>
        <dbReference type="Google" id="ProtNLM"/>
    </source>
</evidence>
<evidence type="ECO:0000313" key="2">
    <source>
        <dbReference type="EMBL" id="EFI26737.1"/>
    </source>
</evidence>
<proteinExistence type="predicted"/>
<dbReference type="STRING" id="240176.D6RQC1"/>
<feature type="transmembrane region" description="Helical" evidence="1">
    <location>
        <begin position="120"/>
        <end position="143"/>
    </location>
</feature>
<comment type="caution">
    <text evidence="2">The sequence shown here is derived from an EMBL/GenBank/DDBJ whole genome shotgun (WGS) entry which is preliminary data.</text>
</comment>
<dbReference type="OrthoDB" id="2988301at2759"/>
<evidence type="ECO:0000313" key="3">
    <source>
        <dbReference type="Proteomes" id="UP000001861"/>
    </source>
</evidence>
<dbReference type="AlphaFoldDB" id="D6RQC1"/>
<dbReference type="InParanoid" id="D6RQC1"/>
<evidence type="ECO:0000256" key="1">
    <source>
        <dbReference type="SAM" id="Phobius"/>
    </source>
</evidence>
<dbReference type="RefSeq" id="XP_002910231.1">
    <property type="nucleotide sequence ID" value="XM_002910185.1"/>
</dbReference>
<dbReference type="KEGG" id="cci:CC1G_15661"/>
<dbReference type="VEuPathDB" id="FungiDB:CC1G_15661"/>
<keyword evidence="1" id="KW-1133">Transmembrane helix</keyword>
<dbReference type="EMBL" id="AACS02000011">
    <property type="protein sequence ID" value="EFI26737.1"/>
    <property type="molecule type" value="Genomic_DNA"/>
</dbReference>
<feature type="transmembrane region" description="Helical" evidence="1">
    <location>
        <begin position="83"/>
        <end position="108"/>
    </location>
</feature>
<gene>
    <name evidence="2" type="ORF">CC1G_15661</name>
</gene>
<feature type="transmembrane region" description="Helical" evidence="1">
    <location>
        <begin position="12"/>
        <end position="35"/>
    </location>
</feature>
<keyword evidence="3" id="KW-1185">Reference proteome</keyword>
<feature type="transmembrane region" description="Helical" evidence="1">
    <location>
        <begin position="171"/>
        <end position="193"/>
    </location>
</feature>
<sequence length="224" mass="24551">MVAESNVALVRVFIILQMIGCFSFAFMIFSALVFPSVRRHPVWYNFCLSWVMFSLSYSLLSFAGQQFTLSSQTICKAQAAMVYAAPFLAGGSSIALVLQLLLNILAVLSHSPVKRSFPIISFSSIVVPWVMWTAIVIGVVVLIEQNPQLVSISHNGTFCIVIRSPVPRLTAIAAAVSSIAIVALEVVISYLLYRHRAIKDIFRQSLAMAVRVFIFTAVAMTAAV</sequence>
<dbReference type="GeneID" id="9379476"/>
<dbReference type="Proteomes" id="UP000001861">
    <property type="component" value="Unassembled WGS sequence"/>
</dbReference>
<protein>
    <recommendedName>
        <fullName evidence="4">G-protein coupled receptors family 1 profile domain-containing protein</fullName>
    </recommendedName>
</protein>
<accession>D6RQC1</accession>
<dbReference type="OMA" id="RESTHMY"/>
<feature type="transmembrane region" description="Helical" evidence="1">
    <location>
        <begin position="205"/>
        <end position="223"/>
    </location>
</feature>
<keyword evidence="1" id="KW-0812">Transmembrane</keyword>
<keyword evidence="1" id="KW-0472">Membrane</keyword>
<name>D6RQC1_COPC7</name>
<dbReference type="HOGENOM" id="CLU_065186_3_0_1"/>